<feature type="signal peptide" evidence="4">
    <location>
        <begin position="1"/>
        <end position="22"/>
    </location>
</feature>
<dbReference type="InterPro" id="IPR051923">
    <property type="entry name" value="Glycosyl_Hydrolase_39"/>
</dbReference>
<dbReference type="InterPro" id="IPR001547">
    <property type="entry name" value="Glyco_hydro_5"/>
</dbReference>
<evidence type="ECO:0000256" key="4">
    <source>
        <dbReference type="SAM" id="SignalP"/>
    </source>
</evidence>
<keyword evidence="7" id="KW-1185">Reference proteome</keyword>
<evidence type="ECO:0000256" key="3">
    <source>
        <dbReference type="RuleBase" id="RU361153"/>
    </source>
</evidence>
<name>A0A1M7IFS9_9ACTN</name>
<feature type="domain" description="Glycoside hydrolase family 5" evidence="5">
    <location>
        <begin position="88"/>
        <end position="340"/>
    </location>
</feature>
<keyword evidence="2 3" id="KW-0326">Glycosidase</keyword>
<reference evidence="6 7" key="1">
    <citation type="submission" date="2016-11" db="EMBL/GenBank/DDBJ databases">
        <authorList>
            <person name="Jaros S."/>
            <person name="Januszkiewicz K."/>
            <person name="Wedrychowicz H."/>
        </authorList>
    </citation>
    <scope>NUCLEOTIDE SEQUENCE [LARGE SCALE GENOMIC DNA]</scope>
    <source>
        <strain evidence="6 7">DSM 46144</strain>
    </source>
</reference>
<evidence type="ECO:0000259" key="5">
    <source>
        <dbReference type="Pfam" id="PF00150"/>
    </source>
</evidence>
<comment type="similarity">
    <text evidence="3">Belongs to the glycosyl hydrolase 5 (cellulase A) family.</text>
</comment>
<dbReference type="AlphaFoldDB" id="A0A1M7IFS9"/>
<evidence type="ECO:0000313" key="6">
    <source>
        <dbReference type="EMBL" id="SHM39686.1"/>
    </source>
</evidence>
<dbReference type="GO" id="GO:0004553">
    <property type="term" value="F:hydrolase activity, hydrolyzing O-glycosyl compounds"/>
    <property type="evidence" value="ECO:0007669"/>
    <property type="project" value="InterPro"/>
</dbReference>
<dbReference type="Pfam" id="PF00150">
    <property type="entry name" value="Cellulase"/>
    <property type="match status" value="1"/>
</dbReference>
<sequence>MTMDRRKLLGAAAIAVPAIAGAALLSDLDLGTDTRSTGESFAGQAEEVSGDATVAQNAAPPVVGAQFHGTWDMYWNSLTPNAMFYKHLDTLAAQRIQVLRVDVGWSSAQPTNVAPTASQWYHQRLAIVIDAIRARGMQVFLTVHQSPAWSRPNTGSEVKQYPTDPNAIKPWLTWLASTFGSKLLAIEVWNEPNLAEFCGIGDAYQRAVKYVPILKAAYSAIKAGRPTLPVIFAGPSQTDDGFIRDCYANGAKGYFDIMGVHPYQGNQTKAPESTDITGKARMTNMPAIINLMAANGDGAKPIWWTEFGFSVHSNVGIPSSQVWLFGVPDDETAASYISRSFYLAWNQWPQVKLAVTYCGYKTPSDSYGHQYGYRIMEADGTAKPQLVALANIRQAFGALQTL</sequence>
<dbReference type="Gene3D" id="3.20.20.80">
    <property type="entry name" value="Glycosidases"/>
    <property type="match status" value="1"/>
</dbReference>
<keyword evidence="4" id="KW-0732">Signal</keyword>
<evidence type="ECO:0000313" key="7">
    <source>
        <dbReference type="Proteomes" id="UP000184440"/>
    </source>
</evidence>
<dbReference type="PANTHER" id="PTHR12631">
    <property type="entry name" value="ALPHA-L-IDURONIDASE"/>
    <property type="match status" value="1"/>
</dbReference>
<evidence type="ECO:0000256" key="2">
    <source>
        <dbReference type="ARBA" id="ARBA00023295"/>
    </source>
</evidence>
<evidence type="ECO:0000256" key="1">
    <source>
        <dbReference type="ARBA" id="ARBA00022801"/>
    </source>
</evidence>
<dbReference type="InterPro" id="IPR017853">
    <property type="entry name" value="GH"/>
</dbReference>
<dbReference type="GO" id="GO:0000272">
    <property type="term" value="P:polysaccharide catabolic process"/>
    <property type="evidence" value="ECO:0007669"/>
    <property type="project" value="InterPro"/>
</dbReference>
<dbReference type="Proteomes" id="UP000184440">
    <property type="component" value="Unassembled WGS sequence"/>
</dbReference>
<dbReference type="SUPFAM" id="SSF51445">
    <property type="entry name" value="(Trans)glycosidases"/>
    <property type="match status" value="1"/>
</dbReference>
<feature type="chain" id="PRO_5011957939" evidence="4">
    <location>
        <begin position="23"/>
        <end position="402"/>
    </location>
</feature>
<dbReference type="PANTHER" id="PTHR12631:SF10">
    <property type="entry name" value="BETA-XYLOSIDASE-LIKE PROTEIN-RELATED"/>
    <property type="match status" value="1"/>
</dbReference>
<accession>A0A1M7IFS9</accession>
<organism evidence="6 7">
    <name type="scientific">Cryptosporangium aurantiacum</name>
    <dbReference type="NCBI Taxonomy" id="134849"/>
    <lineage>
        <taxon>Bacteria</taxon>
        <taxon>Bacillati</taxon>
        <taxon>Actinomycetota</taxon>
        <taxon>Actinomycetes</taxon>
        <taxon>Cryptosporangiales</taxon>
        <taxon>Cryptosporangiaceae</taxon>
        <taxon>Cryptosporangium</taxon>
    </lineage>
</organism>
<dbReference type="EMBL" id="FRCS01000001">
    <property type="protein sequence ID" value="SHM39686.1"/>
    <property type="molecule type" value="Genomic_DNA"/>
</dbReference>
<protein>
    <submittedName>
        <fullName evidence="6">Cellulase (Glycosyl hydrolase family 5)</fullName>
    </submittedName>
</protein>
<proteinExistence type="inferred from homology"/>
<dbReference type="STRING" id="134849.SAMN05443668_101484"/>
<keyword evidence="1 3" id="KW-0378">Hydrolase</keyword>
<gene>
    <name evidence="6" type="ORF">SAMN05443668_101484</name>
</gene>
<dbReference type="OrthoDB" id="5242547at2"/>